<reference evidence="1 2" key="1">
    <citation type="journal article" date="2019" name="Sci. Data">
        <title>Hybrid genome assembly and annotation of Danionella translucida.</title>
        <authorList>
            <person name="Kadobianskyi M."/>
            <person name="Schulze L."/>
            <person name="Schuelke M."/>
            <person name="Judkewitz B."/>
        </authorList>
    </citation>
    <scope>NUCLEOTIDE SEQUENCE [LARGE SCALE GENOMIC DNA]</scope>
    <source>
        <strain evidence="1 2">Bolton</strain>
    </source>
</reference>
<dbReference type="PANTHER" id="PTHR14487:SF3">
    <property type="entry name" value="ADRENOCORTICAL DYSPLASIA PROTEIN HOMOLOG"/>
    <property type="match status" value="1"/>
</dbReference>
<dbReference type="OrthoDB" id="8933114at2759"/>
<dbReference type="GO" id="GO:0070187">
    <property type="term" value="C:shelterin complex"/>
    <property type="evidence" value="ECO:0007669"/>
    <property type="project" value="InterPro"/>
</dbReference>
<gene>
    <name evidence="1" type="ORF">DNTS_016072</name>
</gene>
<dbReference type="EMBL" id="SRMA01025971">
    <property type="protein sequence ID" value="TRY89502.1"/>
    <property type="molecule type" value="Genomic_DNA"/>
</dbReference>
<dbReference type="GO" id="GO:0032211">
    <property type="term" value="P:negative regulation of telomere maintenance via telomerase"/>
    <property type="evidence" value="ECO:0007669"/>
    <property type="project" value="TreeGrafter"/>
</dbReference>
<dbReference type="GO" id="GO:0042162">
    <property type="term" value="F:telomeric DNA binding"/>
    <property type="evidence" value="ECO:0007669"/>
    <property type="project" value="TreeGrafter"/>
</dbReference>
<dbReference type="AlphaFoldDB" id="A0A553QHT8"/>
<dbReference type="GO" id="GO:0070198">
    <property type="term" value="P:protein localization to chromosome, telomeric region"/>
    <property type="evidence" value="ECO:0007669"/>
    <property type="project" value="TreeGrafter"/>
</dbReference>
<dbReference type="InterPro" id="IPR028631">
    <property type="entry name" value="ACD"/>
</dbReference>
<dbReference type="Proteomes" id="UP000316079">
    <property type="component" value="Unassembled WGS sequence"/>
</dbReference>
<dbReference type="Gene3D" id="2.40.50.960">
    <property type="match status" value="1"/>
</dbReference>
<organism evidence="1 2">
    <name type="scientific">Danionella cerebrum</name>
    <dbReference type="NCBI Taxonomy" id="2873325"/>
    <lineage>
        <taxon>Eukaryota</taxon>
        <taxon>Metazoa</taxon>
        <taxon>Chordata</taxon>
        <taxon>Craniata</taxon>
        <taxon>Vertebrata</taxon>
        <taxon>Euteleostomi</taxon>
        <taxon>Actinopterygii</taxon>
        <taxon>Neopterygii</taxon>
        <taxon>Teleostei</taxon>
        <taxon>Ostariophysi</taxon>
        <taxon>Cypriniformes</taxon>
        <taxon>Danionidae</taxon>
        <taxon>Danioninae</taxon>
        <taxon>Danionella</taxon>
    </lineage>
</organism>
<dbReference type="PANTHER" id="PTHR14487">
    <property type="entry name" value="ADRENOCORTICAL DYSPLASIA PROTEIN ACD"/>
    <property type="match status" value="1"/>
</dbReference>
<sequence length="79" mass="9009">MNPTLKRKRIGDLDPWIETLIQNYGKDQNKVLKAQVTDVSEMSESQRLEEDDNCFLFVSDGIAVIPAVLSDDAWELLLE</sequence>
<evidence type="ECO:0000313" key="1">
    <source>
        <dbReference type="EMBL" id="TRY89502.1"/>
    </source>
</evidence>
<comment type="caution">
    <text evidence="1">The sequence shown here is derived from an EMBL/GenBank/DDBJ whole genome shotgun (WGS) entry which is preliminary data.</text>
</comment>
<proteinExistence type="predicted"/>
<dbReference type="GO" id="GO:0016233">
    <property type="term" value="P:telomere capping"/>
    <property type="evidence" value="ECO:0007669"/>
    <property type="project" value="InterPro"/>
</dbReference>
<keyword evidence="2" id="KW-1185">Reference proteome</keyword>
<protein>
    <submittedName>
        <fullName evidence="1">Uncharacterized protein</fullName>
    </submittedName>
</protein>
<accession>A0A553QHT8</accession>
<evidence type="ECO:0000313" key="2">
    <source>
        <dbReference type="Proteomes" id="UP000316079"/>
    </source>
</evidence>
<name>A0A553QHT8_9TELE</name>